<evidence type="ECO:0000256" key="4">
    <source>
        <dbReference type="SAM" id="MobiDB-lite"/>
    </source>
</evidence>
<dbReference type="PROSITE" id="PS01124">
    <property type="entry name" value="HTH_ARAC_FAMILY_2"/>
    <property type="match status" value="1"/>
</dbReference>
<dbReference type="InterPro" id="IPR018060">
    <property type="entry name" value="HTH_AraC"/>
</dbReference>
<dbReference type="InterPro" id="IPR020449">
    <property type="entry name" value="Tscrpt_reg_AraC-type_HTH"/>
</dbReference>
<comment type="caution">
    <text evidence="6">The sequence shown here is derived from an EMBL/GenBank/DDBJ whole genome shotgun (WGS) entry which is preliminary data.</text>
</comment>
<dbReference type="Pfam" id="PF12833">
    <property type="entry name" value="HTH_18"/>
    <property type="match status" value="1"/>
</dbReference>
<keyword evidence="1" id="KW-0805">Transcription regulation</keyword>
<feature type="domain" description="HTH araC/xylS-type" evidence="5">
    <location>
        <begin position="100"/>
        <end position="198"/>
    </location>
</feature>
<dbReference type="EMBL" id="JAQOUE010000001">
    <property type="protein sequence ID" value="MDT7040747.1"/>
    <property type="molecule type" value="Genomic_DNA"/>
</dbReference>
<accession>A0ABU3K2X6</accession>
<evidence type="ECO:0000256" key="3">
    <source>
        <dbReference type="ARBA" id="ARBA00023163"/>
    </source>
</evidence>
<dbReference type="PRINTS" id="PR00032">
    <property type="entry name" value="HTHARAC"/>
</dbReference>
<dbReference type="Gene3D" id="1.10.10.60">
    <property type="entry name" value="Homeodomain-like"/>
    <property type="match status" value="2"/>
</dbReference>
<keyword evidence="2" id="KW-0238">DNA-binding</keyword>
<evidence type="ECO:0000256" key="2">
    <source>
        <dbReference type="ARBA" id="ARBA00023125"/>
    </source>
</evidence>
<dbReference type="PANTHER" id="PTHR43280">
    <property type="entry name" value="ARAC-FAMILY TRANSCRIPTIONAL REGULATOR"/>
    <property type="match status" value="1"/>
</dbReference>
<name>A0ABU3K2X6_9BACT</name>
<keyword evidence="7" id="KW-1185">Reference proteome</keyword>
<dbReference type="RefSeq" id="WP_313831105.1">
    <property type="nucleotide sequence ID" value="NZ_JAQOUE010000001.1"/>
</dbReference>
<dbReference type="PANTHER" id="PTHR43280:SF10">
    <property type="entry name" value="REGULATORY PROTEIN POCR"/>
    <property type="match status" value="1"/>
</dbReference>
<evidence type="ECO:0000313" key="7">
    <source>
        <dbReference type="Proteomes" id="UP001250932"/>
    </source>
</evidence>
<sequence length="231" mass="26639">MEQFFKPSTFRDGPSKLNSEGSDLELRGMLRGKLYPQESFGPHGIMNDLIVEFQQYLTDWTTRVKQVGMEQKLKHLAPHVFNECLRQMEGPPRPTPDLAQQIEVFISTNLHKGLTLKELSKFLGYSEKYCSELFQVKMGEAFSSYLKRHRLEKAKVLLEEGFAPIADIAERLGFQDQFAFSHFFKKATGHSPRKYREQVHQRKHGFPRTEPVAFSSSALRNPSDKRALPYG</sequence>
<dbReference type="SMART" id="SM00342">
    <property type="entry name" value="HTH_ARAC"/>
    <property type="match status" value="1"/>
</dbReference>
<evidence type="ECO:0000256" key="1">
    <source>
        <dbReference type="ARBA" id="ARBA00023015"/>
    </source>
</evidence>
<dbReference type="InterPro" id="IPR018062">
    <property type="entry name" value="HTH_AraC-typ_CS"/>
</dbReference>
<dbReference type="InterPro" id="IPR009057">
    <property type="entry name" value="Homeodomain-like_sf"/>
</dbReference>
<evidence type="ECO:0000313" key="6">
    <source>
        <dbReference type="EMBL" id="MDT7040747.1"/>
    </source>
</evidence>
<dbReference type="SUPFAM" id="SSF46689">
    <property type="entry name" value="Homeodomain-like"/>
    <property type="match status" value="1"/>
</dbReference>
<organism evidence="6 7">
    <name type="scientific">Candidatus Nitronereus thalassa</name>
    <dbReference type="NCBI Taxonomy" id="3020898"/>
    <lineage>
        <taxon>Bacteria</taxon>
        <taxon>Pseudomonadati</taxon>
        <taxon>Nitrospirota</taxon>
        <taxon>Nitrospiria</taxon>
        <taxon>Nitrospirales</taxon>
        <taxon>Nitrospiraceae</taxon>
        <taxon>Candidatus Nitronereus</taxon>
    </lineage>
</organism>
<reference evidence="6 7" key="1">
    <citation type="journal article" date="2023" name="ISME J.">
        <title>Cultivation and genomic characterization of novel and ubiquitous marine nitrite-oxidizing bacteria from the Nitrospirales.</title>
        <authorList>
            <person name="Mueller A.J."/>
            <person name="Daebeler A."/>
            <person name="Herbold C.W."/>
            <person name="Kirkegaard R.H."/>
            <person name="Daims H."/>
        </authorList>
    </citation>
    <scope>NUCLEOTIDE SEQUENCE [LARGE SCALE GENOMIC DNA]</scope>
    <source>
        <strain evidence="6 7">EB</strain>
    </source>
</reference>
<dbReference type="Proteomes" id="UP001250932">
    <property type="component" value="Unassembled WGS sequence"/>
</dbReference>
<keyword evidence="3" id="KW-0804">Transcription</keyword>
<evidence type="ECO:0000259" key="5">
    <source>
        <dbReference type="PROSITE" id="PS01124"/>
    </source>
</evidence>
<protein>
    <submittedName>
        <fullName evidence="6">AraC family transcriptional regulator</fullName>
    </submittedName>
</protein>
<dbReference type="PROSITE" id="PS00041">
    <property type="entry name" value="HTH_ARAC_FAMILY_1"/>
    <property type="match status" value="1"/>
</dbReference>
<proteinExistence type="predicted"/>
<gene>
    <name evidence="6" type="ORF">PPG34_00190</name>
</gene>
<feature type="region of interest" description="Disordered" evidence="4">
    <location>
        <begin position="1"/>
        <end position="21"/>
    </location>
</feature>